<evidence type="ECO:0000313" key="2">
    <source>
        <dbReference type="Proteomes" id="UP000614601"/>
    </source>
</evidence>
<name>A0A811K483_9BILA</name>
<proteinExistence type="predicted"/>
<accession>A0A811K483</accession>
<sequence length="76" mass="8621">MTAYRRDCVGLQAWCWSNCETLQRCTKKGQFTTHARRTLRRLARLLKGAQGPFGERQHTGGIAWASKHGVGQIESF</sequence>
<dbReference type="EMBL" id="CAJFCW020000002">
    <property type="protein sequence ID" value="CAG9091057.1"/>
    <property type="molecule type" value="Genomic_DNA"/>
</dbReference>
<dbReference type="EMBL" id="CAJFDH010000002">
    <property type="protein sequence ID" value="CAD5210297.1"/>
    <property type="molecule type" value="Genomic_DNA"/>
</dbReference>
<dbReference type="Proteomes" id="UP000783686">
    <property type="component" value="Unassembled WGS sequence"/>
</dbReference>
<gene>
    <name evidence="1" type="ORF">BOKJ2_LOCUS3117</name>
</gene>
<protein>
    <submittedName>
        <fullName evidence="1">Uncharacterized protein</fullName>
    </submittedName>
</protein>
<evidence type="ECO:0000313" key="1">
    <source>
        <dbReference type="EMBL" id="CAD5210297.1"/>
    </source>
</evidence>
<comment type="caution">
    <text evidence="1">The sequence shown here is derived from an EMBL/GenBank/DDBJ whole genome shotgun (WGS) entry which is preliminary data.</text>
</comment>
<keyword evidence="2" id="KW-1185">Reference proteome</keyword>
<organism evidence="1 2">
    <name type="scientific">Bursaphelenchus okinawaensis</name>
    <dbReference type="NCBI Taxonomy" id="465554"/>
    <lineage>
        <taxon>Eukaryota</taxon>
        <taxon>Metazoa</taxon>
        <taxon>Ecdysozoa</taxon>
        <taxon>Nematoda</taxon>
        <taxon>Chromadorea</taxon>
        <taxon>Rhabditida</taxon>
        <taxon>Tylenchina</taxon>
        <taxon>Tylenchomorpha</taxon>
        <taxon>Aphelenchoidea</taxon>
        <taxon>Aphelenchoididae</taxon>
        <taxon>Bursaphelenchus</taxon>
    </lineage>
</organism>
<dbReference type="Proteomes" id="UP000614601">
    <property type="component" value="Unassembled WGS sequence"/>
</dbReference>
<dbReference type="AlphaFoldDB" id="A0A811K483"/>
<reference evidence="1" key="1">
    <citation type="submission" date="2020-09" db="EMBL/GenBank/DDBJ databases">
        <authorList>
            <person name="Kikuchi T."/>
        </authorList>
    </citation>
    <scope>NUCLEOTIDE SEQUENCE</scope>
    <source>
        <strain evidence="1">SH1</strain>
    </source>
</reference>